<evidence type="ECO:0000313" key="5">
    <source>
        <dbReference type="Proteomes" id="UP000199021"/>
    </source>
</evidence>
<dbReference type="InterPro" id="IPR024983">
    <property type="entry name" value="CHAT_dom"/>
</dbReference>
<name>A0A1H9FCA9_9BACT</name>
<dbReference type="STRING" id="478744.SAMN05444359_108175"/>
<feature type="signal peptide" evidence="2">
    <location>
        <begin position="1"/>
        <end position="27"/>
    </location>
</feature>
<dbReference type="SMART" id="SM00028">
    <property type="entry name" value="TPR"/>
    <property type="match status" value="6"/>
</dbReference>
<reference evidence="5" key="1">
    <citation type="submission" date="2016-10" db="EMBL/GenBank/DDBJ databases">
        <authorList>
            <person name="Varghese N."/>
            <person name="Submissions S."/>
        </authorList>
    </citation>
    <scope>NUCLEOTIDE SEQUENCE [LARGE SCALE GENOMIC DNA]</scope>
    <source>
        <strain evidence="5">DSM 24740</strain>
    </source>
</reference>
<keyword evidence="1" id="KW-1133">Transmembrane helix</keyword>
<dbReference type="PANTHER" id="PTHR10098">
    <property type="entry name" value="RAPSYN-RELATED"/>
    <property type="match status" value="1"/>
</dbReference>
<evidence type="ECO:0000256" key="2">
    <source>
        <dbReference type="SAM" id="SignalP"/>
    </source>
</evidence>
<dbReference type="AlphaFoldDB" id="A0A1H9FCA9"/>
<dbReference type="SUPFAM" id="SSF48452">
    <property type="entry name" value="TPR-like"/>
    <property type="match status" value="2"/>
</dbReference>
<dbReference type="InParanoid" id="A0A1H9FCA9"/>
<accession>A0A1H9FCA9</accession>
<dbReference type="Proteomes" id="UP000199021">
    <property type="component" value="Unassembled WGS sequence"/>
</dbReference>
<sequence length="980" mass="107584">MNYHRCTGSRWGALLFFLIAVSATLSGQSPEQLLEAEEYAAAAEAFWQRGSRTDLLKAGEAWSAVDSFLPARQAYAALMKEDNGTPIIDSLSGLAQHKIGVSHYNEYDDAGAASAYRKAILIRDEVFTQAHKDQAHSRRNLANCLSYLGQTDSATLLLREAIDIYETVQPTDSVNWLRSLQDLSQVSAQVRDYQTGVSASRRAISLLHKTSAADVYDAHYVYYTSGVTFYTFQELEEAATAAKEALKYGEEIGDPLEIGQTLNLLGAINDDLGNDQEKIAYWERAINYLTENEVGKAEIGRLHFNLARAKGGTGEITAAFGHVAEARALLTEDAPDYLPRLFSVEGVVFRETGNHEKALAAFNAGLQLLAPYAADELAYPNPDSLSADELETAADLLGDRARTLVSLGRPEAALTDYTLLFALQDQLRTRVSADESRSYLSQNLRPYFDQAITLLYGLHQKEPAAGHDWSAFELSERAKAYTLLANLKQNQDAMPRQEAELRARIAELERSLDTKATNEELLAAARLQLDRLVQSKRKEIVTPDFGIDRQELHSLLSDTGSDLLAFHLGKKDGYRFYFSTDGQLQFTALQNTAALAPSIRRWRASIQEGAYRRKSLLSAEEQGAFDEVFLREGQFLLRQLLSDESLDLGENLCIIPDGPLALLPFGALPLTEEKPPLNYAGLTYLQSAHRIRYAYSATVLRELSERPAVSYQHNLLGFAPSFGGEASAEAVGRSVSLAARLGERALVGLQPLRFNRAEVEDIADMVPGTRIFVGDKATRSRFLEELGDGQILHLSTHGMVNAADPKLSFVAFTQRGDSLELEELLYYNDLTALPLQTELVVLSACETSLGTYVPGETTLSLATAFTAAGARSTLTTLWQVDDAATRDLMVAFYRELATGKDRSEALSAAQLAQLEGGDFAHPYFWSAMTLYGEAGAIDFAGGGINWYYLAGALVGFLLMGGYVLHYNKQKRGADAGAGKS</sequence>
<dbReference type="Gene3D" id="1.25.40.10">
    <property type="entry name" value="Tetratricopeptide repeat domain"/>
    <property type="match status" value="2"/>
</dbReference>
<protein>
    <submittedName>
        <fullName evidence="4">CHAT domain-containing protein</fullName>
    </submittedName>
</protein>
<dbReference type="OrthoDB" id="1489296at2"/>
<evidence type="ECO:0000256" key="1">
    <source>
        <dbReference type="SAM" id="Phobius"/>
    </source>
</evidence>
<feature type="chain" id="PRO_5011577076" evidence="2">
    <location>
        <begin position="28"/>
        <end position="980"/>
    </location>
</feature>
<dbReference type="EMBL" id="FOFB01000008">
    <property type="protein sequence ID" value="SEQ35475.1"/>
    <property type="molecule type" value="Genomic_DNA"/>
</dbReference>
<evidence type="ECO:0000259" key="3">
    <source>
        <dbReference type="Pfam" id="PF12770"/>
    </source>
</evidence>
<keyword evidence="2" id="KW-0732">Signal</keyword>
<feature type="domain" description="CHAT" evidence="3">
    <location>
        <begin position="636"/>
        <end position="933"/>
    </location>
</feature>
<keyword evidence="5" id="KW-1185">Reference proteome</keyword>
<feature type="transmembrane region" description="Helical" evidence="1">
    <location>
        <begin position="946"/>
        <end position="964"/>
    </location>
</feature>
<dbReference type="InterPro" id="IPR011990">
    <property type="entry name" value="TPR-like_helical_dom_sf"/>
</dbReference>
<keyword evidence="1" id="KW-0472">Membrane</keyword>
<dbReference type="RefSeq" id="WP_090167639.1">
    <property type="nucleotide sequence ID" value="NZ_FOFB01000008.1"/>
</dbReference>
<dbReference type="InterPro" id="IPR019734">
    <property type="entry name" value="TPR_rpt"/>
</dbReference>
<evidence type="ECO:0000313" key="4">
    <source>
        <dbReference type="EMBL" id="SEQ35475.1"/>
    </source>
</evidence>
<dbReference type="Pfam" id="PF12770">
    <property type="entry name" value="CHAT"/>
    <property type="match status" value="1"/>
</dbReference>
<keyword evidence="1" id="KW-0812">Transmembrane</keyword>
<proteinExistence type="predicted"/>
<gene>
    <name evidence="4" type="ORF">SAMN05444359_108175</name>
</gene>
<organism evidence="4 5">
    <name type="scientific">Neolewinella agarilytica</name>
    <dbReference type="NCBI Taxonomy" id="478744"/>
    <lineage>
        <taxon>Bacteria</taxon>
        <taxon>Pseudomonadati</taxon>
        <taxon>Bacteroidota</taxon>
        <taxon>Saprospiria</taxon>
        <taxon>Saprospirales</taxon>
        <taxon>Lewinellaceae</taxon>
        <taxon>Neolewinella</taxon>
    </lineage>
</organism>